<dbReference type="InterPro" id="IPR027444">
    <property type="entry name" value="H-NS_C_dom"/>
</dbReference>
<organism evidence="6 7">
    <name type="scientific">Roseateles aquae</name>
    <dbReference type="NCBI Taxonomy" id="3077235"/>
    <lineage>
        <taxon>Bacteria</taxon>
        <taxon>Pseudomonadati</taxon>
        <taxon>Pseudomonadota</taxon>
        <taxon>Betaproteobacteria</taxon>
        <taxon>Burkholderiales</taxon>
        <taxon>Sphaerotilaceae</taxon>
        <taxon>Roseateles</taxon>
    </lineage>
</organism>
<dbReference type="InterPro" id="IPR050336">
    <property type="entry name" value="Chromosome_partition/occlusion"/>
</dbReference>
<dbReference type="PANTHER" id="PTHR33375">
    <property type="entry name" value="CHROMOSOME-PARTITIONING PROTEIN PARB-RELATED"/>
    <property type="match status" value="1"/>
</dbReference>
<name>A0ABU3P716_9BURK</name>
<dbReference type="InterPro" id="IPR041468">
    <property type="entry name" value="HTH_ParB/Spo0J"/>
</dbReference>
<comment type="similarity">
    <text evidence="1">Belongs to the ParB family.</text>
</comment>
<feature type="compositionally biased region" description="Low complexity" evidence="3">
    <location>
        <begin position="382"/>
        <end position="413"/>
    </location>
</feature>
<dbReference type="Proteomes" id="UP001246372">
    <property type="component" value="Unassembled WGS sequence"/>
</dbReference>
<dbReference type="NCBIfam" id="TIGR00180">
    <property type="entry name" value="parB_part"/>
    <property type="match status" value="1"/>
</dbReference>
<protein>
    <submittedName>
        <fullName evidence="6">ParB/RepB/Spo0J family partition protein</fullName>
    </submittedName>
</protein>
<dbReference type="Pfam" id="PF02195">
    <property type="entry name" value="ParB_N"/>
    <property type="match status" value="1"/>
</dbReference>
<dbReference type="SUPFAM" id="SSF81273">
    <property type="entry name" value="H-NS histone-like proteins"/>
    <property type="match status" value="1"/>
</dbReference>
<dbReference type="InterPro" id="IPR037150">
    <property type="entry name" value="H-NS_C_dom_sf"/>
</dbReference>
<dbReference type="InterPro" id="IPR003115">
    <property type="entry name" value="ParB_N"/>
</dbReference>
<keyword evidence="2" id="KW-0159">Chromosome partition</keyword>
<dbReference type="InterPro" id="IPR036086">
    <property type="entry name" value="ParB/Sulfiredoxin_sf"/>
</dbReference>
<feature type="region of interest" description="Disordered" evidence="3">
    <location>
        <begin position="381"/>
        <end position="419"/>
    </location>
</feature>
<proteinExistence type="inferred from homology"/>
<dbReference type="Gene3D" id="1.10.10.2830">
    <property type="match status" value="1"/>
</dbReference>
<feature type="domain" description="DNA-binding protein H-NS-like C-terminal" evidence="5">
    <location>
        <begin position="596"/>
        <end position="640"/>
    </location>
</feature>
<dbReference type="SMART" id="SM00528">
    <property type="entry name" value="HNS"/>
    <property type="match status" value="1"/>
</dbReference>
<reference evidence="6" key="1">
    <citation type="submission" date="2023-09" db="EMBL/GenBank/DDBJ databases">
        <title>Paucibacter sp. APW11 Genome sequencing and assembly.</title>
        <authorList>
            <person name="Kim I."/>
        </authorList>
    </citation>
    <scope>NUCLEOTIDE SEQUENCE</scope>
    <source>
        <strain evidence="6">APW11</strain>
    </source>
</reference>
<dbReference type="EMBL" id="JAVXZY010000001">
    <property type="protein sequence ID" value="MDT8998373.1"/>
    <property type="molecule type" value="Genomic_DNA"/>
</dbReference>
<evidence type="ECO:0000256" key="2">
    <source>
        <dbReference type="ARBA" id="ARBA00022829"/>
    </source>
</evidence>
<dbReference type="RefSeq" id="WP_315648693.1">
    <property type="nucleotide sequence ID" value="NZ_JAVXZY010000001.1"/>
</dbReference>
<dbReference type="Pfam" id="PF17762">
    <property type="entry name" value="HTH_ParB"/>
    <property type="match status" value="1"/>
</dbReference>
<evidence type="ECO:0000259" key="5">
    <source>
        <dbReference type="SMART" id="SM00528"/>
    </source>
</evidence>
<keyword evidence="7" id="KW-1185">Reference proteome</keyword>
<dbReference type="PANTHER" id="PTHR33375:SF1">
    <property type="entry name" value="CHROMOSOME-PARTITIONING PROTEIN PARB-RELATED"/>
    <property type="match status" value="1"/>
</dbReference>
<dbReference type="Gene3D" id="3.90.1530.30">
    <property type="match status" value="1"/>
</dbReference>
<dbReference type="InterPro" id="IPR004437">
    <property type="entry name" value="ParB/RepB/Spo0J"/>
</dbReference>
<evidence type="ECO:0000313" key="6">
    <source>
        <dbReference type="EMBL" id="MDT8998373.1"/>
    </source>
</evidence>
<accession>A0ABU3P716</accession>
<comment type="caution">
    <text evidence="6">The sequence shown here is derived from an EMBL/GenBank/DDBJ whole genome shotgun (WGS) entry which is preliminary data.</text>
</comment>
<sequence length="661" mass="71224">MSTTAIEPLNPSTAEAAQHLPLTLFRRSPTNPRTRFTPAKITELAQSIKKLGGNFTPILARPNPDYTPTNGQPPFEIVAGERRWRASIEAQMPTILALVRNLTDFEALEIQLIENIDREDLHPMEEAHGMQALLRQPKGLQGYTSVDELAARLSRSRRWVYNRLQLLQLCPAAQEAFLDDKLQATVALLIARMPNEAQQTEATERLLAGWGGEPFSYRAASEFLQKEYMLRLDAAPFDVHAIYPTAGPCGNCAKRSGATPELFDDVKGGDMCQDSACYHAKEADARDALLQSARDAGHTMIAGEDARRMVPSPNYLPPGHLWFDQAAPTLTADPRTLRELFGAKQRDAVTVDHPSGKIYTLVPIASAKKVLKAKGLLREEAPAPAEAPRPTLSAAAAAVSPPAATPKQPAPTAEKPRTAAQLEAAIETRANALLGQMLFKAIGDALSAAEEPPLLILRLAIRQLMEHTSAEGNQLLFDARGWKQPTSSGRYDDALASELGQLDGGELAEVLGLALCAEDLTDEGRCLEVMRDEDLPALRLADVLCIDATSIEDEARDAAELQIGNEEQRRRGIAAAPKPDATAAFITAHAAPAVASKPGAKVQIKYRNPATGETWSGRGLQPRWLKAALAAGKTLADFDTSIASADTAPAANDEAEEAAAA</sequence>
<evidence type="ECO:0000313" key="7">
    <source>
        <dbReference type="Proteomes" id="UP001246372"/>
    </source>
</evidence>
<dbReference type="SUPFAM" id="SSF109709">
    <property type="entry name" value="KorB DNA-binding domain-like"/>
    <property type="match status" value="1"/>
</dbReference>
<feature type="domain" description="ParB-like N-terminal" evidence="4">
    <location>
        <begin position="18"/>
        <end position="116"/>
    </location>
</feature>
<evidence type="ECO:0000256" key="1">
    <source>
        <dbReference type="ARBA" id="ARBA00006295"/>
    </source>
</evidence>
<dbReference type="SMART" id="SM00470">
    <property type="entry name" value="ParB"/>
    <property type="match status" value="1"/>
</dbReference>
<dbReference type="SUPFAM" id="SSF110849">
    <property type="entry name" value="ParB/Sulfiredoxin"/>
    <property type="match status" value="1"/>
</dbReference>
<evidence type="ECO:0000256" key="3">
    <source>
        <dbReference type="SAM" id="MobiDB-lite"/>
    </source>
</evidence>
<dbReference type="Gene3D" id="4.10.430.10">
    <property type="entry name" value="Histone-like protein H-NS, C-terminal domain"/>
    <property type="match status" value="1"/>
</dbReference>
<dbReference type="Pfam" id="PF00816">
    <property type="entry name" value="Histone_HNS"/>
    <property type="match status" value="1"/>
</dbReference>
<gene>
    <name evidence="6" type="ORF">RQP53_03675</name>
</gene>
<evidence type="ECO:0000259" key="4">
    <source>
        <dbReference type="SMART" id="SM00470"/>
    </source>
</evidence>